<dbReference type="Gene3D" id="1.10.10.10">
    <property type="entry name" value="Winged helix-like DNA-binding domain superfamily/Winged helix DNA-binding domain"/>
    <property type="match status" value="1"/>
</dbReference>
<dbReference type="Pfam" id="PF07729">
    <property type="entry name" value="FCD"/>
    <property type="match status" value="1"/>
</dbReference>
<protein>
    <submittedName>
        <fullName evidence="5">GntR family transcriptional regulator</fullName>
    </submittedName>
</protein>
<name>A0A9D1EK34_9FIRM</name>
<accession>A0A9D1EK34</accession>
<evidence type="ECO:0000256" key="3">
    <source>
        <dbReference type="ARBA" id="ARBA00023163"/>
    </source>
</evidence>
<feature type="domain" description="HTH gntR-type" evidence="4">
    <location>
        <begin position="6"/>
        <end position="73"/>
    </location>
</feature>
<dbReference type="InterPro" id="IPR036388">
    <property type="entry name" value="WH-like_DNA-bd_sf"/>
</dbReference>
<dbReference type="PANTHER" id="PTHR43537">
    <property type="entry name" value="TRANSCRIPTIONAL REGULATOR, GNTR FAMILY"/>
    <property type="match status" value="1"/>
</dbReference>
<keyword evidence="2" id="KW-0238">DNA-binding</keyword>
<keyword evidence="1" id="KW-0805">Transcription regulation</keyword>
<keyword evidence="3" id="KW-0804">Transcription</keyword>
<dbReference type="SMART" id="SM00895">
    <property type="entry name" value="FCD"/>
    <property type="match status" value="1"/>
</dbReference>
<proteinExistence type="predicted"/>
<dbReference type="GO" id="GO:0003700">
    <property type="term" value="F:DNA-binding transcription factor activity"/>
    <property type="evidence" value="ECO:0007669"/>
    <property type="project" value="InterPro"/>
</dbReference>
<evidence type="ECO:0000313" key="5">
    <source>
        <dbReference type="EMBL" id="HIR93407.1"/>
    </source>
</evidence>
<dbReference type="InterPro" id="IPR011711">
    <property type="entry name" value="GntR_C"/>
</dbReference>
<dbReference type="EMBL" id="DVHU01000076">
    <property type="protein sequence ID" value="HIR93407.1"/>
    <property type="molecule type" value="Genomic_DNA"/>
</dbReference>
<dbReference type="GO" id="GO:0003677">
    <property type="term" value="F:DNA binding"/>
    <property type="evidence" value="ECO:0007669"/>
    <property type="project" value="UniProtKB-KW"/>
</dbReference>
<dbReference type="Pfam" id="PF00392">
    <property type="entry name" value="GntR"/>
    <property type="match status" value="1"/>
</dbReference>
<dbReference type="SUPFAM" id="SSF46785">
    <property type="entry name" value="Winged helix' DNA-binding domain"/>
    <property type="match status" value="1"/>
</dbReference>
<comment type="caution">
    <text evidence="5">The sequence shown here is derived from an EMBL/GenBank/DDBJ whole genome shotgun (WGS) entry which is preliminary data.</text>
</comment>
<organism evidence="5 6">
    <name type="scientific">Candidatus Egerieimonas intestinavium</name>
    <dbReference type="NCBI Taxonomy" id="2840777"/>
    <lineage>
        <taxon>Bacteria</taxon>
        <taxon>Bacillati</taxon>
        <taxon>Bacillota</taxon>
        <taxon>Clostridia</taxon>
        <taxon>Lachnospirales</taxon>
        <taxon>Lachnospiraceae</taxon>
        <taxon>Lachnospiraceae incertae sedis</taxon>
        <taxon>Candidatus Egerieimonas</taxon>
    </lineage>
</organism>
<dbReference type="SUPFAM" id="SSF48008">
    <property type="entry name" value="GntR ligand-binding domain-like"/>
    <property type="match status" value="1"/>
</dbReference>
<dbReference type="Proteomes" id="UP000886841">
    <property type="component" value="Unassembled WGS sequence"/>
</dbReference>
<dbReference type="PROSITE" id="PS50949">
    <property type="entry name" value="HTH_GNTR"/>
    <property type="match status" value="1"/>
</dbReference>
<evidence type="ECO:0000313" key="6">
    <source>
        <dbReference type="Proteomes" id="UP000886841"/>
    </source>
</evidence>
<evidence type="ECO:0000256" key="2">
    <source>
        <dbReference type="ARBA" id="ARBA00023125"/>
    </source>
</evidence>
<reference evidence="5" key="1">
    <citation type="submission" date="2020-10" db="EMBL/GenBank/DDBJ databases">
        <authorList>
            <person name="Gilroy R."/>
        </authorList>
    </citation>
    <scope>NUCLEOTIDE SEQUENCE</scope>
    <source>
        <strain evidence="5">ChiSxjej1B13-7041</strain>
    </source>
</reference>
<dbReference type="InterPro" id="IPR036390">
    <property type="entry name" value="WH_DNA-bd_sf"/>
</dbReference>
<dbReference type="PANTHER" id="PTHR43537:SF24">
    <property type="entry name" value="GLUCONATE OPERON TRANSCRIPTIONAL REPRESSOR"/>
    <property type="match status" value="1"/>
</dbReference>
<evidence type="ECO:0000259" key="4">
    <source>
        <dbReference type="PROSITE" id="PS50949"/>
    </source>
</evidence>
<evidence type="ECO:0000256" key="1">
    <source>
        <dbReference type="ARBA" id="ARBA00023015"/>
    </source>
</evidence>
<dbReference type="SMART" id="SM00345">
    <property type="entry name" value="HTH_GNTR"/>
    <property type="match status" value="1"/>
</dbReference>
<dbReference type="AlphaFoldDB" id="A0A9D1EK34"/>
<dbReference type="Gene3D" id="1.20.120.530">
    <property type="entry name" value="GntR ligand-binding domain-like"/>
    <property type="match status" value="1"/>
</dbReference>
<dbReference type="InterPro" id="IPR000524">
    <property type="entry name" value="Tscrpt_reg_HTH_GntR"/>
</dbReference>
<dbReference type="InterPro" id="IPR008920">
    <property type="entry name" value="TF_FadR/GntR_C"/>
</dbReference>
<gene>
    <name evidence="5" type="ORF">IAB98_08335</name>
</gene>
<sequence length="216" mass="25195">MTLNKATLSEQIYQILRKDILTQQIPCGEKLTLKLLKERFQVSSTPIREALTRLVQDKLISYYSNVGVRVIQPRKQELEKIYEFMGDLDGLAIRYAAAHPQQEAVLEGVRGVLLRGQQALEANEPLEWNQASDDFHLEFYRFCRNPYLTESAERMRSQLTIFSYRYGQQPEIEESIQREHQEIFQAYEAGFPEQAVSLMKEHLQASLLHALEYIKL</sequence>
<reference evidence="5" key="2">
    <citation type="journal article" date="2021" name="PeerJ">
        <title>Extensive microbial diversity within the chicken gut microbiome revealed by metagenomics and culture.</title>
        <authorList>
            <person name="Gilroy R."/>
            <person name="Ravi A."/>
            <person name="Getino M."/>
            <person name="Pursley I."/>
            <person name="Horton D.L."/>
            <person name="Alikhan N.F."/>
            <person name="Baker D."/>
            <person name="Gharbi K."/>
            <person name="Hall N."/>
            <person name="Watson M."/>
            <person name="Adriaenssens E.M."/>
            <person name="Foster-Nyarko E."/>
            <person name="Jarju S."/>
            <person name="Secka A."/>
            <person name="Antonio M."/>
            <person name="Oren A."/>
            <person name="Chaudhuri R.R."/>
            <person name="La Ragione R."/>
            <person name="Hildebrand F."/>
            <person name="Pallen M.J."/>
        </authorList>
    </citation>
    <scope>NUCLEOTIDE SEQUENCE</scope>
    <source>
        <strain evidence="5">ChiSxjej1B13-7041</strain>
    </source>
</reference>